<dbReference type="Pfam" id="PF06055">
    <property type="entry name" value="ExoD"/>
    <property type="match status" value="1"/>
</dbReference>
<evidence type="ECO:0000313" key="3">
    <source>
        <dbReference type="Proteomes" id="UP000236220"/>
    </source>
</evidence>
<dbReference type="Proteomes" id="UP000236220">
    <property type="component" value="Unassembled WGS sequence"/>
</dbReference>
<organism evidence="2 3">
    <name type="scientific">Solilutibacter silvestris</name>
    <dbReference type="NCBI Taxonomy" id="1645665"/>
    <lineage>
        <taxon>Bacteria</taxon>
        <taxon>Pseudomonadati</taxon>
        <taxon>Pseudomonadota</taxon>
        <taxon>Gammaproteobacteria</taxon>
        <taxon>Lysobacterales</taxon>
        <taxon>Lysobacteraceae</taxon>
        <taxon>Solilutibacter</taxon>
    </lineage>
</organism>
<keyword evidence="1" id="KW-0812">Transmembrane</keyword>
<feature type="transmembrane region" description="Helical" evidence="1">
    <location>
        <begin position="149"/>
        <end position="166"/>
    </location>
</feature>
<feature type="transmembrane region" description="Helical" evidence="1">
    <location>
        <begin position="43"/>
        <end position="76"/>
    </location>
</feature>
<accession>A0A2K1PY13</accession>
<comment type="caution">
    <text evidence="2">The sequence shown here is derived from an EMBL/GenBank/DDBJ whole genome shotgun (WGS) entry which is preliminary data.</text>
</comment>
<reference evidence="2 3" key="1">
    <citation type="submission" date="2017-08" db="EMBL/GenBank/DDBJ databases">
        <title>Lysobacter sylvestris genome.</title>
        <authorList>
            <person name="Zhang D.-C."/>
            <person name="Albuquerque L."/>
            <person name="Franca L."/>
            <person name="Froufe H.J.C."/>
            <person name="Barroso C."/>
            <person name="Egas C."/>
            <person name="Da Costa M."/>
            <person name="Margesin R."/>
        </authorList>
    </citation>
    <scope>NUCLEOTIDE SEQUENCE [LARGE SCALE GENOMIC DNA]</scope>
    <source>
        <strain evidence="2 3">AM20-91</strain>
    </source>
</reference>
<dbReference type="PIRSF" id="PIRSF033239">
    <property type="entry name" value="ExoD"/>
    <property type="match status" value="1"/>
</dbReference>
<keyword evidence="3" id="KW-1185">Reference proteome</keyword>
<dbReference type="EMBL" id="NPZB01000002">
    <property type="protein sequence ID" value="PNS07673.1"/>
    <property type="molecule type" value="Genomic_DNA"/>
</dbReference>
<sequence>MNDPRHEDRSTRALLQALADGDSGDTLTLRGILDDFDERGFGMLLLIATLPAFIPIPVGGAISGPLVMFLGAQLLFGRKDVWLPNRIANWGPRREAFARFAARMSPWLGRLEHLIKPRIALLFDHPLTMALSGILLVITGALLALPIPATNYVFGGILLMFALALLEQDGVLLIIAWIVAIVVATIIGLLSGHLLANIGTWLESLQGWWNARIA</sequence>
<keyword evidence="1" id="KW-1133">Transmembrane helix</keyword>
<evidence type="ECO:0000313" key="2">
    <source>
        <dbReference type="EMBL" id="PNS07673.1"/>
    </source>
</evidence>
<feature type="transmembrane region" description="Helical" evidence="1">
    <location>
        <begin position="173"/>
        <end position="196"/>
    </location>
</feature>
<name>A0A2K1PY13_9GAMM</name>
<proteinExistence type="predicted"/>
<keyword evidence="1" id="KW-0472">Membrane</keyword>
<gene>
    <name evidence="2" type="ORF">Lysil_1849</name>
</gene>
<dbReference type="PANTHER" id="PTHR41795">
    <property type="entry name" value="EXOPOLYSACCHARIDE SYNTHESIS PROTEIN"/>
    <property type="match status" value="1"/>
</dbReference>
<protein>
    <submittedName>
        <fullName evidence="2">Putative ABC-type transport system permease component</fullName>
    </submittedName>
</protein>
<dbReference type="AlphaFoldDB" id="A0A2K1PY13"/>
<dbReference type="PANTHER" id="PTHR41795:SF1">
    <property type="entry name" value="EXOPOLYSACCHARIDE SYNTHESIS PROTEIN"/>
    <property type="match status" value="1"/>
</dbReference>
<evidence type="ECO:0000256" key="1">
    <source>
        <dbReference type="SAM" id="Phobius"/>
    </source>
</evidence>
<dbReference type="RefSeq" id="WP_165782456.1">
    <property type="nucleotide sequence ID" value="NZ_NPZB01000002.1"/>
</dbReference>
<dbReference type="InterPro" id="IPR010331">
    <property type="entry name" value="ExoD"/>
</dbReference>